<sequence>MVRMSLFHCTGSMIQLFGNLLGLFSLVKITKDGGSKSKKKQPKRVVCGRIFGMEVSSKQDKLEQHPQKGLKNTPTLVEFAVAILNFHENLLPPQTI</sequence>
<accession>A0A9J6ATP1</accession>
<protein>
    <submittedName>
        <fullName evidence="1">Uncharacterized protein</fullName>
    </submittedName>
</protein>
<gene>
    <name evidence="1" type="ORF">H5410_013136</name>
</gene>
<name>A0A9J6ATP1_SOLCO</name>
<dbReference type="AlphaFoldDB" id="A0A9J6ATP1"/>
<proteinExistence type="predicted"/>
<dbReference type="Proteomes" id="UP000824120">
    <property type="component" value="Chromosome 2"/>
</dbReference>
<organism evidence="1 2">
    <name type="scientific">Solanum commersonii</name>
    <name type="common">Commerson's wild potato</name>
    <name type="synonym">Commerson's nightshade</name>
    <dbReference type="NCBI Taxonomy" id="4109"/>
    <lineage>
        <taxon>Eukaryota</taxon>
        <taxon>Viridiplantae</taxon>
        <taxon>Streptophyta</taxon>
        <taxon>Embryophyta</taxon>
        <taxon>Tracheophyta</taxon>
        <taxon>Spermatophyta</taxon>
        <taxon>Magnoliopsida</taxon>
        <taxon>eudicotyledons</taxon>
        <taxon>Gunneridae</taxon>
        <taxon>Pentapetalae</taxon>
        <taxon>asterids</taxon>
        <taxon>lamiids</taxon>
        <taxon>Solanales</taxon>
        <taxon>Solanaceae</taxon>
        <taxon>Solanoideae</taxon>
        <taxon>Solaneae</taxon>
        <taxon>Solanum</taxon>
    </lineage>
</organism>
<keyword evidence="2" id="KW-1185">Reference proteome</keyword>
<evidence type="ECO:0000313" key="1">
    <source>
        <dbReference type="EMBL" id="KAG5627918.1"/>
    </source>
</evidence>
<comment type="caution">
    <text evidence="1">The sequence shown here is derived from an EMBL/GenBank/DDBJ whole genome shotgun (WGS) entry which is preliminary data.</text>
</comment>
<reference evidence="1 2" key="1">
    <citation type="submission" date="2020-09" db="EMBL/GenBank/DDBJ databases">
        <title>De no assembly of potato wild relative species, Solanum commersonii.</title>
        <authorList>
            <person name="Cho K."/>
        </authorList>
    </citation>
    <scope>NUCLEOTIDE SEQUENCE [LARGE SCALE GENOMIC DNA]</scope>
    <source>
        <strain evidence="1">LZ3.2</strain>
        <tissue evidence="1">Leaf</tissue>
    </source>
</reference>
<evidence type="ECO:0000313" key="2">
    <source>
        <dbReference type="Proteomes" id="UP000824120"/>
    </source>
</evidence>
<dbReference type="EMBL" id="JACXVP010000002">
    <property type="protein sequence ID" value="KAG5627918.1"/>
    <property type="molecule type" value="Genomic_DNA"/>
</dbReference>